<dbReference type="Proteomes" id="UP001207742">
    <property type="component" value="Unassembled WGS sequence"/>
</dbReference>
<name>A0ABT3IV00_9BACT</name>
<comment type="caution">
    <text evidence="1">The sequence shown here is derived from an EMBL/GenBank/DDBJ whole genome shotgun (WGS) entry which is preliminary data.</text>
</comment>
<sequence>MKSIKEFHKTVVFTNVFEKLPPIPLLYTAEERRELEKKAQQIGARYFRSIDPTATCSVVIADGAYNMYVHTGNIGAGATFQSYSYSSNTP</sequence>
<keyword evidence="2" id="KW-1185">Reference proteome</keyword>
<dbReference type="EMBL" id="JAPDNS010000002">
    <property type="protein sequence ID" value="MCW3487798.1"/>
    <property type="molecule type" value="Genomic_DNA"/>
</dbReference>
<evidence type="ECO:0000313" key="2">
    <source>
        <dbReference type="Proteomes" id="UP001207742"/>
    </source>
</evidence>
<evidence type="ECO:0000313" key="1">
    <source>
        <dbReference type="EMBL" id="MCW3487798.1"/>
    </source>
</evidence>
<dbReference type="RefSeq" id="WP_264734603.1">
    <property type="nucleotide sequence ID" value="NZ_JAPDNR010000001.1"/>
</dbReference>
<organism evidence="1 2">
    <name type="scientific">Chitinophaga nivalis</name>
    <dbReference type="NCBI Taxonomy" id="2991709"/>
    <lineage>
        <taxon>Bacteria</taxon>
        <taxon>Pseudomonadati</taxon>
        <taxon>Bacteroidota</taxon>
        <taxon>Chitinophagia</taxon>
        <taxon>Chitinophagales</taxon>
        <taxon>Chitinophagaceae</taxon>
        <taxon>Chitinophaga</taxon>
    </lineage>
</organism>
<proteinExistence type="predicted"/>
<reference evidence="1 2" key="1">
    <citation type="submission" date="2022-10" db="EMBL/GenBank/DDBJ databases">
        <title>Chitinophaga nivalis PC15 sp. nov., isolated from Pyeongchang county, South Korea.</title>
        <authorList>
            <person name="Trinh H.N."/>
        </authorList>
    </citation>
    <scope>NUCLEOTIDE SEQUENCE [LARGE SCALE GENOMIC DNA]</scope>
    <source>
        <strain evidence="1 2">PC14</strain>
    </source>
</reference>
<gene>
    <name evidence="1" type="ORF">OL497_28150</name>
</gene>
<accession>A0ABT3IV00</accession>
<protein>
    <submittedName>
        <fullName evidence="1">Uncharacterized protein</fullName>
    </submittedName>
</protein>